<feature type="region of interest" description="Disordered" evidence="1">
    <location>
        <begin position="228"/>
        <end position="253"/>
    </location>
</feature>
<feature type="compositionally biased region" description="Polar residues" evidence="1">
    <location>
        <begin position="242"/>
        <end position="253"/>
    </location>
</feature>
<evidence type="ECO:0000313" key="3">
    <source>
        <dbReference type="Proteomes" id="UP001595377"/>
    </source>
</evidence>
<evidence type="ECO:0008006" key="4">
    <source>
        <dbReference type="Google" id="ProtNLM"/>
    </source>
</evidence>
<protein>
    <recommendedName>
        <fullName evidence="4">NERD domain-containing protein</fullName>
    </recommendedName>
</protein>
<keyword evidence="3" id="KW-1185">Reference proteome</keyword>
<sequence>MTRSLDEQAIRNEVVVRLRELLPGARIIHELNVAGQGTNRIDVAAVTTNHIVGVEIKSKKDTLKRLEEQWTAFRKCCHLVIVAAHEKHFAEYREPCYRDDVPPEIDLNHPLFLGKFGMRDHVWRFPPPAPLPTPERLGRFTYRQGECWLFDPWRDIFPKLPPASCDLLQMLWATELQHECHRHGVPVAARSTRFTMIREMALGMSGREVAQAVCRQLRARTFAEADPPIALKSGAAPPTGPTQPSQISGGTTP</sequence>
<comment type="caution">
    <text evidence="2">The sequence shown here is derived from an EMBL/GenBank/DDBJ whole genome shotgun (WGS) entry which is preliminary data.</text>
</comment>
<dbReference type="Proteomes" id="UP001595377">
    <property type="component" value="Unassembled WGS sequence"/>
</dbReference>
<gene>
    <name evidence="2" type="ORF">ACFOHH_17655</name>
</gene>
<dbReference type="EMBL" id="JBHRSP010000029">
    <property type="protein sequence ID" value="MFC3074940.1"/>
    <property type="molecule type" value="Genomic_DNA"/>
</dbReference>
<organism evidence="2 3">
    <name type="scientific">Shinella pollutisoli</name>
    <dbReference type="NCBI Taxonomy" id="2250594"/>
    <lineage>
        <taxon>Bacteria</taxon>
        <taxon>Pseudomonadati</taxon>
        <taxon>Pseudomonadota</taxon>
        <taxon>Alphaproteobacteria</taxon>
        <taxon>Hyphomicrobiales</taxon>
        <taxon>Rhizobiaceae</taxon>
        <taxon>Shinella</taxon>
    </lineage>
</organism>
<name>A0ABV7DJ16_9HYPH</name>
<reference evidence="3" key="1">
    <citation type="journal article" date="2019" name="Int. J. Syst. Evol. Microbiol.">
        <title>The Global Catalogue of Microorganisms (GCM) 10K type strain sequencing project: providing services to taxonomists for standard genome sequencing and annotation.</title>
        <authorList>
            <consortium name="The Broad Institute Genomics Platform"/>
            <consortium name="The Broad Institute Genome Sequencing Center for Infectious Disease"/>
            <person name="Wu L."/>
            <person name="Ma J."/>
        </authorList>
    </citation>
    <scope>NUCLEOTIDE SEQUENCE [LARGE SCALE GENOMIC DNA]</scope>
    <source>
        <strain evidence="3">KCTC 52677</strain>
    </source>
</reference>
<accession>A0ABV7DJ16</accession>
<dbReference type="RefSeq" id="WP_257315605.1">
    <property type="nucleotide sequence ID" value="NZ_JANFDG010000013.1"/>
</dbReference>
<evidence type="ECO:0000256" key="1">
    <source>
        <dbReference type="SAM" id="MobiDB-lite"/>
    </source>
</evidence>
<proteinExistence type="predicted"/>
<evidence type="ECO:0000313" key="2">
    <source>
        <dbReference type="EMBL" id="MFC3074940.1"/>
    </source>
</evidence>